<dbReference type="EMBL" id="CXST01000019">
    <property type="protein sequence ID" value="CTQ47726.1"/>
    <property type="molecule type" value="Genomic_DNA"/>
</dbReference>
<sequence>MRFLKLLGVVQEVFVDRFQLGQNSTRPEIVVLLLGDLTGEEGDLLGAVERLDDLTDFQLTAESQQTGHQHAGNGFRPAANGNHAVERLVRRKRVNRTLCRYVNVRGGQVGADPGAKTRNLGFQLTADQIIQNTCQLARLIVLLGGRDRPDVIIREPAQQATRRFFQFRGGLRCENQIPDKRIRVLVKPLFGFADLLQGHGRPVSLEAHIAAALDAKHTQR</sequence>
<gene>
    <name evidence="1" type="ORF">LAL4801_06195</name>
</gene>
<dbReference type="Proteomes" id="UP000048926">
    <property type="component" value="Unassembled WGS sequence"/>
</dbReference>
<dbReference type="AlphaFoldDB" id="A0A0M6YCA2"/>
<reference evidence="2" key="1">
    <citation type="submission" date="2015-07" db="EMBL/GenBank/DDBJ databases">
        <authorList>
            <person name="Rodrigo-Torres Lidia"/>
            <person name="Arahal R.David."/>
        </authorList>
    </citation>
    <scope>NUCLEOTIDE SEQUENCE [LARGE SCALE GENOMIC DNA]</scope>
    <source>
        <strain evidence="2">CECT 4801</strain>
    </source>
</reference>
<protein>
    <submittedName>
        <fullName evidence="1">Uncharacterized protein</fullName>
    </submittedName>
</protein>
<evidence type="ECO:0000313" key="1">
    <source>
        <dbReference type="EMBL" id="CTQ47726.1"/>
    </source>
</evidence>
<proteinExistence type="predicted"/>
<evidence type="ECO:0000313" key="2">
    <source>
        <dbReference type="Proteomes" id="UP000048926"/>
    </source>
</evidence>
<accession>A0A0M6YCA2</accession>
<organism evidence="1 2">
    <name type="scientific">Roseibium aggregatum</name>
    <dbReference type="NCBI Taxonomy" id="187304"/>
    <lineage>
        <taxon>Bacteria</taxon>
        <taxon>Pseudomonadati</taxon>
        <taxon>Pseudomonadota</taxon>
        <taxon>Alphaproteobacteria</taxon>
        <taxon>Hyphomicrobiales</taxon>
        <taxon>Stappiaceae</taxon>
        <taxon>Roseibium</taxon>
    </lineage>
</organism>
<name>A0A0M6YCA2_9HYPH</name>
<keyword evidence="2" id="KW-1185">Reference proteome</keyword>